<dbReference type="InterPro" id="IPR029069">
    <property type="entry name" value="HotDog_dom_sf"/>
</dbReference>
<evidence type="ECO:0000259" key="1">
    <source>
        <dbReference type="Pfam" id="PF22818"/>
    </source>
</evidence>
<dbReference type="Pfam" id="PF22818">
    <property type="entry name" value="ApeI-like"/>
    <property type="match status" value="1"/>
</dbReference>
<accession>A0A542DE90</accession>
<dbReference type="RefSeq" id="WP_141996177.1">
    <property type="nucleotide sequence ID" value="NZ_VFML01000001.1"/>
</dbReference>
<comment type="caution">
    <text evidence="2">The sequence shown here is derived from an EMBL/GenBank/DDBJ whole genome shotgun (WGS) entry which is preliminary data.</text>
</comment>
<dbReference type="AlphaFoldDB" id="A0A542DE90"/>
<dbReference type="Proteomes" id="UP000320876">
    <property type="component" value="Unassembled WGS sequence"/>
</dbReference>
<evidence type="ECO:0000313" key="2">
    <source>
        <dbReference type="EMBL" id="TQJ01356.1"/>
    </source>
</evidence>
<dbReference type="OrthoDB" id="9787658at2"/>
<reference evidence="2 3" key="1">
    <citation type="submission" date="2019-06" db="EMBL/GenBank/DDBJ databases">
        <title>Sequencing the genomes of 1000 actinobacteria strains.</title>
        <authorList>
            <person name="Klenk H.-P."/>
        </authorList>
    </citation>
    <scope>NUCLEOTIDE SEQUENCE [LARGE SCALE GENOMIC DNA]</scope>
    <source>
        <strain evidence="2 3">DSM 45679</strain>
    </source>
</reference>
<organism evidence="2 3">
    <name type="scientific">Amycolatopsis cihanbeyliensis</name>
    <dbReference type="NCBI Taxonomy" id="1128664"/>
    <lineage>
        <taxon>Bacteria</taxon>
        <taxon>Bacillati</taxon>
        <taxon>Actinomycetota</taxon>
        <taxon>Actinomycetes</taxon>
        <taxon>Pseudonocardiales</taxon>
        <taxon>Pseudonocardiaceae</taxon>
        <taxon>Amycolatopsis</taxon>
    </lineage>
</organism>
<proteinExistence type="predicted"/>
<gene>
    <name evidence="2" type="ORF">FB471_1034</name>
</gene>
<evidence type="ECO:0000313" key="3">
    <source>
        <dbReference type="Proteomes" id="UP000320876"/>
    </source>
</evidence>
<feature type="domain" description="ApeI dehydratase-like" evidence="1">
    <location>
        <begin position="24"/>
        <end position="102"/>
    </location>
</feature>
<dbReference type="SUPFAM" id="SSF54637">
    <property type="entry name" value="Thioesterase/thiol ester dehydrase-isomerase"/>
    <property type="match status" value="1"/>
</dbReference>
<name>A0A542DE90_AMYCI</name>
<dbReference type="EMBL" id="VFML01000001">
    <property type="protein sequence ID" value="TQJ01356.1"/>
    <property type="molecule type" value="Genomic_DNA"/>
</dbReference>
<keyword evidence="3" id="KW-1185">Reference proteome</keyword>
<protein>
    <submittedName>
        <fullName evidence="2">3-hydroxyacyl-[acyl-carrier-protein] dehydratase</fullName>
    </submittedName>
</protein>
<sequence>MSGGVSPVAAEVRAGPVATGEGEWTAEATITISDDEPVFAGHYSHFPIFPGICVLECVHRAALDAAPVPGLVLSGVKSARFTGAVYPGDVLTVQLRWEGSGGDWLCTARARTRRDEAATVRVRYREVTRDADHG</sequence>
<dbReference type="Gene3D" id="3.10.129.10">
    <property type="entry name" value="Hotdog Thioesterase"/>
    <property type="match status" value="1"/>
</dbReference>
<dbReference type="InterPro" id="IPR054545">
    <property type="entry name" value="ApeI-like"/>
</dbReference>